<evidence type="ECO:0000313" key="3">
    <source>
        <dbReference type="EMBL" id="KZP03780.1"/>
    </source>
</evidence>
<dbReference type="STRING" id="436010.A0A167UBG4"/>
<reference evidence="3 6" key="1">
    <citation type="journal article" date="2016" name="Mol. Biol. Evol.">
        <title>Comparative Genomics of Early-Diverging Mushroom-Forming Fungi Provides Insights into the Origins of Lignocellulose Decay Capabilities.</title>
        <authorList>
            <person name="Nagy L.G."/>
            <person name="Riley R."/>
            <person name="Tritt A."/>
            <person name="Adam C."/>
            <person name="Daum C."/>
            <person name="Floudas D."/>
            <person name="Sun H."/>
            <person name="Yadav J.S."/>
            <person name="Pangilinan J."/>
            <person name="Larsson K.H."/>
            <person name="Matsuura K."/>
            <person name="Barry K."/>
            <person name="Labutti K."/>
            <person name="Kuo R."/>
            <person name="Ohm R.A."/>
            <person name="Bhattacharya S.S."/>
            <person name="Shirouzu T."/>
            <person name="Yoshinaga Y."/>
            <person name="Martin F.M."/>
            <person name="Grigoriev I.V."/>
            <person name="Hibbett D.S."/>
        </authorList>
    </citation>
    <scope>NUCLEOTIDE SEQUENCE [LARGE SCALE GENOMIC DNA]</scope>
    <source>
        <strain evidence="3 6">CBS 109695</strain>
    </source>
</reference>
<feature type="region of interest" description="Disordered" evidence="2">
    <location>
        <begin position="546"/>
        <end position="579"/>
    </location>
</feature>
<dbReference type="InterPro" id="IPR013762">
    <property type="entry name" value="Integrase-like_cat_sf"/>
</dbReference>
<evidence type="ECO:0000256" key="2">
    <source>
        <dbReference type="SAM" id="MobiDB-lite"/>
    </source>
</evidence>
<name>A0A167UBG4_9AGAM</name>
<proteinExistence type="predicted"/>
<dbReference type="GO" id="GO:0015074">
    <property type="term" value="P:DNA integration"/>
    <property type="evidence" value="ECO:0007669"/>
    <property type="project" value="InterPro"/>
</dbReference>
<evidence type="ECO:0000313" key="4">
    <source>
        <dbReference type="EMBL" id="KZP03782.1"/>
    </source>
</evidence>
<dbReference type="GO" id="GO:0006310">
    <property type="term" value="P:DNA recombination"/>
    <property type="evidence" value="ECO:0007669"/>
    <property type="project" value="UniProtKB-KW"/>
</dbReference>
<dbReference type="Gene3D" id="1.10.443.10">
    <property type="entry name" value="Intergrase catalytic core"/>
    <property type="match status" value="1"/>
</dbReference>
<dbReference type="Proteomes" id="UP000076532">
    <property type="component" value="Unassembled WGS sequence"/>
</dbReference>
<dbReference type="SUPFAM" id="SSF56349">
    <property type="entry name" value="DNA breaking-rejoining enzymes"/>
    <property type="match status" value="1"/>
</dbReference>
<dbReference type="GO" id="GO:0003677">
    <property type="term" value="F:DNA binding"/>
    <property type="evidence" value="ECO:0007669"/>
    <property type="project" value="InterPro"/>
</dbReference>
<feature type="region of interest" description="Disordered" evidence="2">
    <location>
        <begin position="1"/>
        <end position="51"/>
    </location>
</feature>
<organism evidence="3 6">
    <name type="scientific">Athelia psychrophila</name>
    <dbReference type="NCBI Taxonomy" id="1759441"/>
    <lineage>
        <taxon>Eukaryota</taxon>
        <taxon>Fungi</taxon>
        <taxon>Dikarya</taxon>
        <taxon>Basidiomycota</taxon>
        <taxon>Agaricomycotina</taxon>
        <taxon>Agaricomycetes</taxon>
        <taxon>Agaricomycetidae</taxon>
        <taxon>Atheliales</taxon>
        <taxon>Atheliaceae</taxon>
        <taxon>Athelia</taxon>
    </lineage>
</organism>
<keyword evidence="1" id="KW-0233">DNA recombination</keyword>
<gene>
    <name evidence="5" type="ORF">FIBSPDRAFT_735388</name>
    <name evidence="3" type="ORF">FIBSPDRAFT_768449</name>
    <name evidence="4" type="ORF">FIBSPDRAFT_768450</name>
</gene>
<dbReference type="EMBL" id="KV418004">
    <property type="protein sequence ID" value="KZP03780.1"/>
    <property type="molecule type" value="Genomic_DNA"/>
</dbReference>
<protein>
    <submittedName>
        <fullName evidence="3">Uncharacterized protein</fullName>
    </submittedName>
</protein>
<feature type="compositionally biased region" description="Pro residues" evidence="2">
    <location>
        <begin position="1"/>
        <end position="10"/>
    </location>
</feature>
<dbReference type="EMBL" id="KV418004">
    <property type="protein sequence ID" value="KZP03782.1"/>
    <property type="molecule type" value="Genomic_DNA"/>
</dbReference>
<dbReference type="EMBL" id="KV417525">
    <property type="protein sequence ID" value="KZP24567.1"/>
    <property type="molecule type" value="Genomic_DNA"/>
</dbReference>
<dbReference type="InterPro" id="IPR011010">
    <property type="entry name" value="DNA_brk_join_enz"/>
</dbReference>
<keyword evidence="6" id="KW-1185">Reference proteome</keyword>
<evidence type="ECO:0000313" key="5">
    <source>
        <dbReference type="EMBL" id="KZP24567.1"/>
    </source>
</evidence>
<evidence type="ECO:0000256" key="1">
    <source>
        <dbReference type="ARBA" id="ARBA00023172"/>
    </source>
</evidence>
<sequence length="699" mass="78759">MPPRKGPNPPRQKDKASRKKSKTVERPASTLQQLKSLTAEKTDQHIKSGKTRGAYNGYITRAKSWLGAFFLEEGEAERKWKEGSGMGLSGDGEGDIDTVTLLEDEEFRDAFNGVPSKSTPQAISMFLTFKCFEENKGRSTAEGIHAAFIAEYDKMDGDTYRGKWHFDSARGDWFGNPARSAVVEDIVKSIKHKEGGVDGAERHHSAAMSKQYMDKLHDWSMRVCPLQTLDAVPQDLATRNVISHHLRFRAFASTGWTVWSRNQETAQLQYKHLRFNCDNRRGGSPGDPEFFTLSLEHRKNWQKNLDKKENNLRGKFSYRHRYHIYPQPNLPSADLYNHMLDWLDCYELLTGRPLQPDDYIFPSLHINGVIEPHRMITSDMAQKMITDSATAAGLPAAYLFTTHCFRRGGAQYRLMFAPIGERWTLARIRWWGGWADGEHCDTLIKYLLDELHSYEEDHADALCPIPRNASQSHAGAAVLAQPLCRDEARRMLEMHAVETKRVIQETTLGVLSAQLTCSSTQSTPSALPFPSSLPSASSLGLARDRRGNLNKQTPNPNVPLIPGHPRSPSPTPPADSSSTRLAPAIVHIIPRVPDGEKGWRQVVKDWENADPTRGLDVPLRDWPMAWYSRSSSTNSSQGALRNNRKMIALEFIDTYNRHEANFMAAYPTHKDGITVLLAAIRTAHQKIGKAQSRKRRSPA</sequence>
<evidence type="ECO:0000313" key="6">
    <source>
        <dbReference type="Proteomes" id="UP000076532"/>
    </source>
</evidence>
<dbReference type="OrthoDB" id="164951at2759"/>
<dbReference type="AlphaFoldDB" id="A0A167UBG4"/>
<accession>A0A167UBG4</accession>